<keyword evidence="1" id="KW-0472">Membrane</keyword>
<feature type="transmembrane region" description="Helical" evidence="1">
    <location>
        <begin position="98"/>
        <end position="117"/>
    </location>
</feature>
<evidence type="ECO:0000313" key="2">
    <source>
        <dbReference type="EMBL" id="TCT34491.1"/>
    </source>
</evidence>
<evidence type="ECO:0000256" key="1">
    <source>
        <dbReference type="SAM" id="Phobius"/>
    </source>
</evidence>
<feature type="transmembrane region" description="Helical" evidence="1">
    <location>
        <begin position="123"/>
        <end position="142"/>
    </location>
</feature>
<accession>A0A4R3NIF7</accession>
<keyword evidence="1" id="KW-1133">Transmembrane helix</keyword>
<protein>
    <submittedName>
        <fullName evidence="2">Uncharacterized protein</fullName>
    </submittedName>
</protein>
<feature type="transmembrane region" description="Helical" evidence="1">
    <location>
        <begin position="7"/>
        <end position="29"/>
    </location>
</feature>
<dbReference type="AlphaFoldDB" id="A0A4R3NIF7"/>
<reference evidence="2 3" key="1">
    <citation type="submission" date="2019-03" db="EMBL/GenBank/DDBJ databases">
        <title>Genomic analyses of the natural microbiome of Caenorhabditis elegans.</title>
        <authorList>
            <person name="Samuel B."/>
        </authorList>
    </citation>
    <scope>NUCLEOTIDE SEQUENCE [LARGE SCALE GENOMIC DNA]</scope>
    <source>
        <strain evidence="2 3">JUb102</strain>
    </source>
</reference>
<organism evidence="2 3">
    <name type="scientific">Providencia alcalifaciens</name>
    <dbReference type="NCBI Taxonomy" id="126385"/>
    <lineage>
        <taxon>Bacteria</taxon>
        <taxon>Pseudomonadati</taxon>
        <taxon>Pseudomonadota</taxon>
        <taxon>Gammaproteobacteria</taxon>
        <taxon>Enterobacterales</taxon>
        <taxon>Morganellaceae</taxon>
        <taxon>Providencia</taxon>
    </lineage>
</organism>
<feature type="transmembrane region" description="Helical" evidence="1">
    <location>
        <begin position="201"/>
        <end position="227"/>
    </location>
</feature>
<gene>
    <name evidence="2" type="ORF">EC835_105211</name>
</gene>
<dbReference type="OrthoDB" id="6629228at2"/>
<dbReference type="RefSeq" id="WP_132496410.1">
    <property type="nucleotide sequence ID" value="NZ_SMAS01000005.1"/>
</dbReference>
<dbReference type="Proteomes" id="UP000295055">
    <property type="component" value="Unassembled WGS sequence"/>
</dbReference>
<feature type="transmembrane region" description="Helical" evidence="1">
    <location>
        <begin position="234"/>
        <end position="257"/>
    </location>
</feature>
<dbReference type="EMBL" id="SMAS01000005">
    <property type="protein sequence ID" value="TCT34491.1"/>
    <property type="molecule type" value="Genomic_DNA"/>
</dbReference>
<sequence>MRIYKKIIKLILKSSLFVSFLALIANWFYLNKIGWLSLFLSSMASKDSLFIIAFFLTISFFSMALIFLLPSINIIMFLNKDDEYILKYNEVRMSYTKIFFIIATFSNLFFILSVFFNDGPYSFYINISLILLVISYGWYLYVRGVKKIVSQDLSFKQPSKAKWKEIEIYVIIPFVFLLTLTLYSFSFYMVTNGVKSNGESVWIQVLYLFSVFELTIFISVVPCFVYFSEVNKKGWLSTIITISPVLILFVFIIPIFVPSIPSLVINATMKFSGVMDENPHVYLVDENSYPEKLFNLDLWNKRILNDSNKYTIDGVSMYSFGETNLVCPKSIIIPYKNSLSNYIYDNKEDGKTSDELKKSAQSCIPFDKKALKIVG</sequence>
<name>A0A4R3NIF7_9GAMM</name>
<comment type="caution">
    <text evidence="2">The sequence shown here is derived from an EMBL/GenBank/DDBJ whole genome shotgun (WGS) entry which is preliminary data.</text>
</comment>
<proteinExistence type="predicted"/>
<keyword evidence="1" id="KW-0812">Transmembrane</keyword>
<feature type="transmembrane region" description="Helical" evidence="1">
    <location>
        <begin position="166"/>
        <end position="189"/>
    </location>
</feature>
<evidence type="ECO:0000313" key="3">
    <source>
        <dbReference type="Proteomes" id="UP000295055"/>
    </source>
</evidence>
<feature type="transmembrane region" description="Helical" evidence="1">
    <location>
        <begin position="49"/>
        <end position="78"/>
    </location>
</feature>